<gene>
    <name evidence="1" type="ORF">LVIROSA_LOCUS34211</name>
</gene>
<keyword evidence="2" id="KW-1185">Reference proteome</keyword>
<dbReference type="AlphaFoldDB" id="A0AAU9PED3"/>
<dbReference type="EMBL" id="CAKMRJ010005634">
    <property type="protein sequence ID" value="CAH1448685.1"/>
    <property type="molecule type" value="Genomic_DNA"/>
</dbReference>
<sequence length="97" mass="11163">MTHLLISTAFVRLFSRQQAKRGCLCSRSRKHSCFWHEFFEGDSLQLQHQKLLLLGLQLVVELGLHITLLRSSLRLIETQKRTNLLSTGVAGRLQSYV</sequence>
<evidence type="ECO:0000313" key="2">
    <source>
        <dbReference type="Proteomes" id="UP001157418"/>
    </source>
</evidence>
<comment type="caution">
    <text evidence="1">The sequence shown here is derived from an EMBL/GenBank/DDBJ whole genome shotgun (WGS) entry which is preliminary data.</text>
</comment>
<accession>A0AAU9PED3</accession>
<proteinExistence type="predicted"/>
<name>A0AAU9PED3_9ASTR</name>
<reference evidence="1 2" key="1">
    <citation type="submission" date="2022-01" db="EMBL/GenBank/DDBJ databases">
        <authorList>
            <person name="Xiong W."/>
            <person name="Schranz E."/>
        </authorList>
    </citation>
    <scope>NUCLEOTIDE SEQUENCE [LARGE SCALE GENOMIC DNA]</scope>
</reference>
<organism evidence="1 2">
    <name type="scientific">Lactuca virosa</name>
    <dbReference type="NCBI Taxonomy" id="75947"/>
    <lineage>
        <taxon>Eukaryota</taxon>
        <taxon>Viridiplantae</taxon>
        <taxon>Streptophyta</taxon>
        <taxon>Embryophyta</taxon>
        <taxon>Tracheophyta</taxon>
        <taxon>Spermatophyta</taxon>
        <taxon>Magnoliopsida</taxon>
        <taxon>eudicotyledons</taxon>
        <taxon>Gunneridae</taxon>
        <taxon>Pentapetalae</taxon>
        <taxon>asterids</taxon>
        <taxon>campanulids</taxon>
        <taxon>Asterales</taxon>
        <taxon>Asteraceae</taxon>
        <taxon>Cichorioideae</taxon>
        <taxon>Cichorieae</taxon>
        <taxon>Lactucinae</taxon>
        <taxon>Lactuca</taxon>
    </lineage>
</organism>
<dbReference type="Proteomes" id="UP001157418">
    <property type="component" value="Unassembled WGS sequence"/>
</dbReference>
<protein>
    <submittedName>
        <fullName evidence="1">Uncharacterized protein</fullName>
    </submittedName>
</protein>
<evidence type="ECO:0000313" key="1">
    <source>
        <dbReference type="EMBL" id="CAH1448685.1"/>
    </source>
</evidence>